<evidence type="ECO:0000313" key="1">
    <source>
        <dbReference type="EMBL" id="KCW57544.1"/>
    </source>
</evidence>
<gene>
    <name evidence="1" type="ORF">EUGRSUZ_H00312</name>
</gene>
<dbReference type="Gramene" id="KCW57544">
    <property type="protein sequence ID" value="KCW57544"/>
    <property type="gene ID" value="EUGRSUZ_H00312"/>
</dbReference>
<protein>
    <submittedName>
        <fullName evidence="1">Uncharacterized protein</fullName>
    </submittedName>
</protein>
<name>A0A059AUW1_EUCGR</name>
<sequence>MATKEDHRQILAGRPAFPWWIIRSETKADEKARIMDNTSALKVDESRLRIDVGTRVRALPTAKVAVTMNLLMLEEASRGGGGRASIRDELG</sequence>
<dbReference type="InParanoid" id="A0A059AUW1"/>
<proteinExistence type="predicted"/>
<dbReference type="EMBL" id="KK198760">
    <property type="protein sequence ID" value="KCW57544.1"/>
    <property type="molecule type" value="Genomic_DNA"/>
</dbReference>
<organism evidence="1">
    <name type="scientific">Eucalyptus grandis</name>
    <name type="common">Flooded gum</name>
    <dbReference type="NCBI Taxonomy" id="71139"/>
    <lineage>
        <taxon>Eukaryota</taxon>
        <taxon>Viridiplantae</taxon>
        <taxon>Streptophyta</taxon>
        <taxon>Embryophyta</taxon>
        <taxon>Tracheophyta</taxon>
        <taxon>Spermatophyta</taxon>
        <taxon>Magnoliopsida</taxon>
        <taxon>eudicotyledons</taxon>
        <taxon>Gunneridae</taxon>
        <taxon>Pentapetalae</taxon>
        <taxon>rosids</taxon>
        <taxon>malvids</taxon>
        <taxon>Myrtales</taxon>
        <taxon>Myrtaceae</taxon>
        <taxon>Myrtoideae</taxon>
        <taxon>Eucalypteae</taxon>
        <taxon>Eucalyptus</taxon>
    </lineage>
</organism>
<reference evidence="1" key="1">
    <citation type="submission" date="2013-07" db="EMBL/GenBank/DDBJ databases">
        <title>The genome of Eucalyptus grandis.</title>
        <authorList>
            <person name="Schmutz J."/>
            <person name="Hayes R."/>
            <person name="Myburg A."/>
            <person name="Tuskan G."/>
            <person name="Grattapaglia D."/>
            <person name="Rokhsar D.S."/>
        </authorList>
    </citation>
    <scope>NUCLEOTIDE SEQUENCE</scope>
    <source>
        <tissue evidence="1">Leaf extractions</tissue>
    </source>
</reference>
<accession>A0A059AUW1</accession>
<dbReference type="AlphaFoldDB" id="A0A059AUW1"/>